<keyword evidence="2" id="KW-1185">Reference proteome</keyword>
<dbReference type="Proteomes" id="UP000186102">
    <property type="component" value="Unassembled WGS sequence"/>
</dbReference>
<evidence type="ECO:0000313" key="2">
    <source>
        <dbReference type="Proteomes" id="UP000186102"/>
    </source>
</evidence>
<dbReference type="RefSeq" id="WP_170871613.1">
    <property type="nucleotide sequence ID" value="NZ_MLBF01000087.1"/>
</dbReference>
<dbReference type="AlphaFoldDB" id="A0A1Q8QFJ6"/>
<evidence type="ECO:0000313" key="1">
    <source>
        <dbReference type="EMBL" id="OLN26116.1"/>
    </source>
</evidence>
<gene>
    <name evidence="1" type="ORF">DSOL_5120</name>
</gene>
<sequence length="55" mass="6493">MGKIIHLRSRLRMQATPVVKGEFAQEILSEIQKRPSPEAKKRLRKARELLRKLQK</sequence>
<proteinExistence type="predicted"/>
<name>A0A1Q8QFJ6_9FIRM</name>
<dbReference type="EMBL" id="MLBF01000087">
    <property type="protein sequence ID" value="OLN26116.1"/>
    <property type="molecule type" value="Genomic_DNA"/>
</dbReference>
<organism evidence="1 2">
    <name type="scientific">Desulfosporosinus metallidurans</name>
    <dbReference type="NCBI Taxonomy" id="1888891"/>
    <lineage>
        <taxon>Bacteria</taxon>
        <taxon>Bacillati</taxon>
        <taxon>Bacillota</taxon>
        <taxon>Clostridia</taxon>
        <taxon>Eubacteriales</taxon>
        <taxon>Desulfitobacteriaceae</taxon>
        <taxon>Desulfosporosinus</taxon>
    </lineage>
</organism>
<protein>
    <submittedName>
        <fullName evidence="1">Uncharacterized protein</fullName>
    </submittedName>
</protein>
<reference evidence="1 2" key="1">
    <citation type="submission" date="2016-09" db="EMBL/GenBank/DDBJ databases">
        <title>Complete genome of Desulfosporosinus sp. OL.</title>
        <authorList>
            <person name="Mardanov A."/>
            <person name="Beletsky A."/>
            <person name="Panova A."/>
            <person name="Karnachuk O."/>
            <person name="Ravin N."/>
        </authorList>
    </citation>
    <scope>NUCLEOTIDE SEQUENCE [LARGE SCALE GENOMIC DNA]</scope>
    <source>
        <strain evidence="1 2">OL</strain>
    </source>
</reference>
<comment type="caution">
    <text evidence="1">The sequence shown here is derived from an EMBL/GenBank/DDBJ whole genome shotgun (WGS) entry which is preliminary data.</text>
</comment>
<accession>A0A1Q8QFJ6</accession>